<evidence type="ECO:0000313" key="2">
    <source>
        <dbReference type="EMBL" id="CAG9319148.1"/>
    </source>
</evidence>
<proteinExistence type="predicted"/>
<reference evidence="2" key="1">
    <citation type="submission" date="2021-09" db="EMBL/GenBank/DDBJ databases">
        <authorList>
            <consortium name="AG Swart"/>
            <person name="Singh M."/>
            <person name="Singh A."/>
            <person name="Seah K."/>
            <person name="Emmerich C."/>
        </authorList>
    </citation>
    <scope>NUCLEOTIDE SEQUENCE</scope>
    <source>
        <strain evidence="2">ATCC30299</strain>
    </source>
</reference>
<sequence>MKKFFKKAERETRRIDHQVKNLLHIANHPENISKLQKKLDDTTKKIEDLDNQKQRWRYGESKYEHDPELLELENKVKSLSYRELIELNDKIENSKDPLNNGGISRPNEKSEIVSKEMKFREDRIIDNIEIPKMIENYKTDLQYYKNIESECLSLLEQENGISKVRMLKEAHKKDKLASKIINDILQEEEKRFSKQMDELRASRIRNKLFLKDDDELRFYGSKKCNDKLISRLVREEQQLRSEEKKIDLQMNQKIIEIIDSYFEKVANSQLKN</sequence>
<evidence type="ECO:0000313" key="3">
    <source>
        <dbReference type="Proteomes" id="UP001162131"/>
    </source>
</evidence>
<evidence type="ECO:0000256" key="1">
    <source>
        <dbReference type="SAM" id="Coils"/>
    </source>
</evidence>
<comment type="caution">
    <text evidence="2">The sequence shown here is derived from an EMBL/GenBank/DDBJ whole genome shotgun (WGS) entry which is preliminary data.</text>
</comment>
<protein>
    <submittedName>
        <fullName evidence="2">Uncharacterized protein</fullName>
    </submittedName>
</protein>
<keyword evidence="3" id="KW-1185">Reference proteome</keyword>
<dbReference type="Proteomes" id="UP001162131">
    <property type="component" value="Unassembled WGS sequence"/>
</dbReference>
<dbReference type="AlphaFoldDB" id="A0AAU9IZN2"/>
<gene>
    <name evidence="2" type="ORF">BSTOLATCC_MIC22493</name>
</gene>
<feature type="coiled-coil region" evidence="1">
    <location>
        <begin position="182"/>
        <end position="252"/>
    </location>
</feature>
<keyword evidence="1" id="KW-0175">Coiled coil</keyword>
<organism evidence="2 3">
    <name type="scientific">Blepharisma stoltei</name>
    <dbReference type="NCBI Taxonomy" id="1481888"/>
    <lineage>
        <taxon>Eukaryota</taxon>
        <taxon>Sar</taxon>
        <taxon>Alveolata</taxon>
        <taxon>Ciliophora</taxon>
        <taxon>Postciliodesmatophora</taxon>
        <taxon>Heterotrichea</taxon>
        <taxon>Heterotrichida</taxon>
        <taxon>Blepharismidae</taxon>
        <taxon>Blepharisma</taxon>
    </lineage>
</organism>
<accession>A0AAU9IZN2</accession>
<name>A0AAU9IZN2_9CILI</name>
<dbReference type="EMBL" id="CAJZBQ010000021">
    <property type="protein sequence ID" value="CAG9319148.1"/>
    <property type="molecule type" value="Genomic_DNA"/>
</dbReference>